<gene>
    <name evidence="1" type="ORF">ANCCAN_08422</name>
</gene>
<dbReference type="Proteomes" id="UP000252519">
    <property type="component" value="Unassembled WGS sequence"/>
</dbReference>
<keyword evidence="2" id="KW-1185">Reference proteome</keyword>
<evidence type="ECO:0000313" key="1">
    <source>
        <dbReference type="EMBL" id="RCN45587.1"/>
    </source>
</evidence>
<accession>A0A368GRL4</accession>
<protein>
    <submittedName>
        <fullName evidence="1">Uncharacterized protein</fullName>
    </submittedName>
</protein>
<organism evidence="1 2">
    <name type="scientific">Ancylostoma caninum</name>
    <name type="common">Dog hookworm</name>
    <dbReference type="NCBI Taxonomy" id="29170"/>
    <lineage>
        <taxon>Eukaryota</taxon>
        <taxon>Metazoa</taxon>
        <taxon>Ecdysozoa</taxon>
        <taxon>Nematoda</taxon>
        <taxon>Chromadorea</taxon>
        <taxon>Rhabditida</taxon>
        <taxon>Rhabditina</taxon>
        <taxon>Rhabditomorpha</taxon>
        <taxon>Strongyloidea</taxon>
        <taxon>Ancylostomatidae</taxon>
        <taxon>Ancylostomatinae</taxon>
        <taxon>Ancylostoma</taxon>
    </lineage>
</organism>
<proteinExistence type="predicted"/>
<sequence length="45" mass="5328">MWKKSRDYRTEGPHAKCMNAYEEACLANKLRTPVKGETIHNERTY</sequence>
<dbReference type="EMBL" id="JOJR01000098">
    <property type="protein sequence ID" value="RCN45587.1"/>
    <property type="molecule type" value="Genomic_DNA"/>
</dbReference>
<evidence type="ECO:0000313" key="2">
    <source>
        <dbReference type="Proteomes" id="UP000252519"/>
    </source>
</evidence>
<comment type="caution">
    <text evidence="1">The sequence shown here is derived from an EMBL/GenBank/DDBJ whole genome shotgun (WGS) entry which is preliminary data.</text>
</comment>
<reference evidence="1 2" key="1">
    <citation type="submission" date="2014-10" db="EMBL/GenBank/DDBJ databases">
        <title>Draft genome of the hookworm Ancylostoma caninum.</title>
        <authorList>
            <person name="Mitreva M."/>
        </authorList>
    </citation>
    <scope>NUCLEOTIDE SEQUENCE [LARGE SCALE GENOMIC DNA]</scope>
    <source>
        <strain evidence="1 2">Baltimore</strain>
    </source>
</reference>
<dbReference type="OrthoDB" id="10403187at2759"/>
<dbReference type="AlphaFoldDB" id="A0A368GRL4"/>
<name>A0A368GRL4_ANCCA</name>